<accession>A0A7S3HUF3</accession>
<dbReference type="EMBL" id="HBIE01001216">
    <property type="protein sequence ID" value="CAE0305497.1"/>
    <property type="molecule type" value="Transcribed_RNA"/>
</dbReference>
<evidence type="ECO:0000313" key="2">
    <source>
        <dbReference type="EMBL" id="CAE0305497.1"/>
    </source>
</evidence>
<feature type="compositionally biased region" description="Basic and acidic residues" evidence="1">
    <location>
        <begin position="173"/>
        <end position="186"/>
    </location>
</feature>
<organism evidence="2">
    <name type="scientific">Favella ehrenbergii</name>
    <dbReference type="NCBI Taxonomy" id="182087"/>
    <lineage>
        <taxon>Eukaryota</taxon>
        <taxon>Sar</taxon>
        <taxon>Alveolata</taxon>
        <taxon>Ciliophora</taxon>
        <taxon>Intramacronucleata</taxon>
        <taxon>Spirotrichea</taxon>
        <taxon>Choreotrichia</taxon>
        <taxon>Tintinnida</taxon>
        <taxon>Xystonellidae</taxon>
        <taxon>Favella</taxon>
    </lineage>
</organism>
<proteinExistence type="predicted"/>
<evidence type="ECO:0000256" key="1">
    <source>
        <dbReference type="SAM" id="MobiDB-lite"/>
    </source>
</evidence>
<sequence length="186" mass="21239">MLIKQLDNLKNIDRLAEESGHTERFKNIKYVDREEDPELKAMFEKKTAQLANLGKDLAGKVDGEINIDLHGNLEVLEKVEQPDGGITEPGTYVLRNGKLVPGKGMVREPATFTNWYCSNADPEDIRRHRELMDRMHYRGPKWEGIGVPKSILEEENPVYRKVDPEAHPSSIAPEKEGKKGFEYVVR</sequence>
<name>A0A7S3HUF3_9SPIT</name>
<dbReference type="AlphaFoldDB" id="A0A7S3HUF3"/>
<gene>
    <name evidence="2" type="ORF">FEHR0123_LOCUS401</name>
</gene>
<protein>
    <submittedName>
        <fullName evidence="2">Uncharacterized protein</fullName>
    </submittedName>
</protein>
<feature type="region of interest" description="Disordered" evidence="1">
    <location>
        <begin position="162"/>
        <end position="186"/>
    </location>
</feature>
<reference evidence="2" key="1">
    <citation type="submission" date="2021-01" db="EMBL/GenBank/DDBJ databases">
        <authorList>
            <person name="Corre E."/>
            <person name="Pelletier E."/>
            <person name="Niang G."/>
            <person name="Scheremetjew M."/>
            <person name="Finn R."/>
            <person name="Kale V."/>
            <person name="Holt S."/>
            <person name="Cochrane G."/>
            <person name="Meng A."/>
            <person name="Brown T."/>
            <person name="Cohen L."/>
        </authorList>
    </citation>
    <scope>NUCLEOTIDE SEQUENCE</scope>
    <source>
        <strain evidence="2">Fehren 1</strain>
    </source>
</reference>